<evidence type="ECO:0000256" key="1">
    <source>
        <dbReference type="ARBA" id="ARBA00022679"/>
    </source>
</evidence>
<evidence type="ECO:0000256" key="2">
    <source>
        <dbReference type="SAM" id="MobiDB-lite"/>
    </source>
</evidence>
<keyword evidence="1 3" id="KW-0808">Transferase</keyword>
<dbReference type="GO" id="GO:0008410">
    <property type="term" value="F:CoA-transferase activity"/>
    <property type="evidence" value="ECO:0007669"/>
    <property type="project" value="TreeGrafter"/>
</dbReference>
<feature type="compositionally biased region" description="Pro residues" evidence="2">
    <location>
        <begin position="1"/>
        <end position="22"/>
    </location>
</feature>
<dbReference type="SUPFAM" id="SSF89796">
    <property type="entry name" value="CoA-transferase family III (CaiB/BaiF)"/>
    <property type="match status" value="1"/>
</dbReference>
<organism evidence="3 4">
    <name type="scientific">Candidatus Amunia macphersoniae</name>
    <dbReference type="NCBI Taxonomy" id="3127014"/>
    <lineage>
        <taxon>Bacteria</taxon>
        <taxon>Bacillati</taxon>
        <taxon>Candidatus Dormiibacterota</taxon>
        <taxon>Candidatus Dormibacteria</taxon>
        <taxon>Candidatus Aeolococcales</taxon>
        <taxon>Candidatus Aeolococcaceae</taxon>
        <taxon>Candidatus Amunia</taxon>
    </lineage>
</organism>
<gene>
    <name evidence="3" type="ORF">JF887_14035</name>
</gene>
<dbReference type="AlphaFoldDB" id="A0A934KFY5"/>
<dbReference type="PANTHER" id="PTHR48207:SF3">
    <property type="entry name" value="SUCCINATE--HYDROXYMETHYLGLUTARATE COA-TRANSFERASE"/>
    <property type="match status" value="1"/>
</dbReference>
<evidence type="ECO:0000313" key="3">
    <source>
        <dbReference type="EMBL" id="MBJ7610528.1"/>
    </source>
</evidence>
<dbReference type="Proteomes" id="UP000614410">
    <property type="component" value="Unassembled WGS sequence"/>
</dbReference>
<dbReference type="Gene3D" id="3.40.50.10540">
    <property type="entry name" value="Crotonobetainyl-coa:carnitine coa-transferase, domain 1"/>
    <property type="match status" value="1"/>
</dbReference>
<dbReference type="InterPro" id="IPR050483">
    <property type="entry name" value="CoA-transferase_III_domain"/>
</dbReference>
<dbReference type="Gene3D" id="3.30.1540.10">
    <property type="entry name" value="formyl-coa transferase, domain 3"/>
    <property type="match status" value="1"/>
</dbReference>
<dbReference type="EMBL" id="JAEKNN010000063">
    <property type="protein sequence ID" value="MBJ7610528.1"/>
    <property type="molecule type" value="Genomic_DNA"/>
</dbReference>
<dbReference type="PANTHER" id="PTHR48207">
    <property type="entry name" value="SUCCINATE--HYDROXYMETHYLGLUTARATE COA-TRANSFERASE"/>
    <property type="match status" value="1"/>
</dbReference>
<dbReference type="InterPro" id="IPR023606">
    <property type="entry name" value="CoA-Trfase_III_dom_1_sf"/>
</dbReference>
<comment type="caution">
    <text evidence="3">The sequence shown here is derived from an EMBL/GenBank/DDBJ whole genome shotgun (WGS) entry which is preliminary data.</text>
</comment>
<dbReference type="Pfam" id="PF02515">
    <property type="entry name" value="CoA_transf_3"/>
    <property type="match status" value="1"/>
</dbReference>
<feature type="region of interest" description="Disordered" evidence="2">
    <location>
        <begin position="1"/>
        <end position="23"/>
    </location>
</feature>
<evidence type="ECO:0000313" key="4">
    <source>
        <dbReference type="Proteomes" id="UP000614410"/>
    </source>
</evidence>
<dbReference type="InterPro" id="IPR044855">
    <property type="entry name" value="CoA-Trfase_III_dom3_sf"/>
</dbReference>
<dbReference type="InterPro" id="IPR003673">
    <property type="entry name" value="CoA-Trfase_fam_III"/>
</dbReference>
<sequence length="415" mass="43555">MDAQPPPLPPPPPPQSAPPTPGPLAGLRVLDLSRILSGPFATMIFADLGADVIKVENPTTGDDTRQWAPPFQGDQSAYFLAVNRNKRGLAVDLKTDAGRAIAERLAEQSDVVIENFRPGTASRLGLGYDQLRALNPRLIYASISGFGHTGPYSSEPGYDAIAQALGGLMSVTGEAGGEPVRVGNSAADIGAAMWAAIGILAALHARQASGQGEWVDISLLDGQIAWLTYLAGGYFATGEVPRRYGSAHPSIVPYQALRTADGHLMVAVGNDTLWQRFAPLVGLGALAGDPRFATNPQRVVNRATLIPLIEAALAARPSAEWAELLSGVGVPAGVINTIDAALEHPQVQARDMVVSAEHPTAGTVRMAACPIKLTRHTATVRLPPPTLGQHTDQVLAELGYSAVETAALRRSGVVR</sequence>
<proteinExistence type="predicted"/>
<name>A0A934KFY5_9BACT</name>
<accession>A0A934KFY5</accession>
<protein>
    <submittedName>
        <fullName evidence="3">CoA transferase</fullName>
    </submittedName>
</protein>
<reference evidence="3 4" key="1">
    <citation type="submission" date="2020-10" db="EMBL/GenBank/DDBJ databases">
        <title>Ca. Dormibacterota MAGs.</title>
        <authorList>
            <person name="Montgomery K."/>
        </authorList>
    </citation>
    <scope>NUCLEOTIDE SEQUENCE [LARGE SCALE GENOMIC DNA]</scope>
    <source>
        <strain evidence="3">Mitchell_Peninsula_5</strain>
    </source>
</reference>